<proteinExistence type="predicted"/>
<feature type="compositionally biased region" description="Acidic residues" evidence="1">
    <location>
        <begin position="42"/>
        <end position="62"/>
    </location>
</feature>
<feature type="region of interest" description="Disordered" evidence="1">
    <location>
        <begin position="36"/>
        <end position="72"/>
    </location>
</feature>
<name>A0A834JMJ4_VESGE</name>
<sequence length="112" mass="12777">MTYAARVDVQVYDVVISTVPEFGVQSALMIRNDNEDSRVEVEVEEEEEEEEEEVEEEIEKEEDGAVDREPLENTSKVLGSAIDQLRTNAGNIVYEVHFAWTHNTENDNFILG</sequence>
<comment type="caution">
    <text evidence="2">The sequence shown here is derived from an EMBL/GenBank/DDBJ whole genome shotgun (WGS) entry which is preliminary data.</text>
</comment>
<protein>
    <submittedName>
        <fullName evidence="2">Uncharacterized protein</fullName>
    </submittedName>
</protein>
<evidence type="ECO:0000313" key="3">
    <source>
        <dbReference type="Proteomes" id="UP000617340"/>
    </source>
</evidence>
<accession>A0A834JMJ4</accession>
<keyword evidence="3" id="KW-1185">Reference proteome</keyword>
<gene>
    <name evidence="2" type="ORF">HZH68_011146</name>
</gene>
<organism evidence="2 3">
    <name type="scientific">Vespula germanica</name>
    <name type="common">German yellow jacket</name>
    <name type="synonym">Paravespula germanica</name>
    <dbReference type="NCBI Taxonomy" id="30212"/>
    <lineage>
        <taxon>Eukaryota</taxon>
        <taxon>Metazoa</taxon>
        <taxon>Ecdysozoa</taxon>
        <taxon>Arthropoda</taxon>
        <taxon>Hexapoda</taxon>
        <taxon>Insecta</taxon>
        <taxon>Pterygota</taxon>
        <taxon>Neoptera</taxon>
        <taxon>Endopterygota</taxon>
        <taxon>Hymenoptera</taxon>
        <taxon>Apocrita</taxon>
        <taxon>Aculeata</taxon>
        <taxon>Vespoidea</taxon>
        <taxon>Vespidae</taxon>
        <taxon>Vespinae</taxon>
        <taxon>Vespula</taxon>
    </lineage>
</organism>
<reference evidence="2" key="1">
    <citation type="journal article" date="2020" name="G3 (Bethesda)">
        <title>High-Quality Assemblies for Three Invasive Social Wasps from the &lt;i&gt;Vespula&lt;/i&gt; Genus.</title>
        <authorList>
            <person name="Harrop T.W.R."/>
            <person name="Guhlin J."/>
            <person name="McLaughlin G.M."/>
            <person name="Permina E."/>
            <person name="Stockwell P."/>
            <person name="Gilligan J."/>
            <person name="Le Lec M.F."/>
            <person name="Gruber M.A.M."/>
            <person name="Quinn O."/>
            <person name="Lovegrove M."/>
            <person name="Duncan E.J."/>
            <person name="Remnant E.J."/>
            <person name="Van Eeckhoven J."/>
            <person name="Graham B."/>
            <person name="Knapp R.A."/>
            <person name="Langford K.W."/>
            <person name="Kronenberg Z."/>
            <person name="Press M.O."/>
            <person name="Eacker S.M."/>
            <person name="Wilson-Rankin E.E."/>
            <person name="Purcell J."/>
            <person name="Lester P.J."/>
            <person name="Dearden P.K."/>
        </authorList>
    </citation>
    <scope>NUCLEOTIDE SEQUENCE</scope>
    <source>
        <strain evidence="2">Linc-1</strain>
    </source>
</reference>
<evidence type="ECO:0000256" key="1">
    <source>
        <dbReference type="SAM" id="MobiDB-lite"/>
    </source>
</evidence>
<dbReference type="AlphaFoldDB" id="A0A834JMJ4"/>
<dbReference type="EMBL" id="JACSDZ010000011">
    <property type="protein sequence ID" value="KAF7391603.1"/>
    <property type="molecule type" value="Genomic_DNA"/>
</dbReference>
<dbReference type="Proteomes" id="UP000617340">
    <property type="component" value="Unassembled WGS sequence"/>
</dbReference>
<evidence type="ECO:0000313" key="2">
    <source>
        <dbReference type="EMBL" id="KAF7391603.1"/>
    </source>
</evidence>